<dbReference type="Proteomes" id="UP000198553">
    <property type="component" value="Unassembled WGS sequence"/>
</dbReference>
<dbReference type="PANTHER" id="PTHR12526">
    <property type="entry name" value="GLYCOSYLTRANSFERASE"/>
    <property type="match status" value="1"/>
</dbReference>
<dbReference type="Gene3D" id="3.40.50.2000">
    <property type="entry name" value="Glycogen Phosphorylase B"/>
    <property type="match status" value="2"/>
</dbReference>
<evidence type="ECO:0000313" key="4">
    <source>
        <dbReference type="Proteomes" id="UP000198553"/>
    </source>
</evidence>
<dbReference type="RefSeq" id="WP_090743464.1">
    <property type="nucleotide sequence ID" value="NZ_FOBW01000004.1"/>
</dbReference>
<dbReference type="AlphaFoldDB" id="A0A1H8A912"/>
<evidence type="ECO:0000313" key="3">
    <source>
        <dbReference type="EMBL" id="SEM66027.1"/>
    </source>
</evidence>
<keyword evidence="4" id="KW-1185">Reference proteome</keyword>
<dbReference type="Pfam" id="PF13439">
    <property type="entry name" value="Glyco_transf_4"/>
    <property type="match status" value="1"/>
</dbReference>
<name>A0A1H8A912_9BACI</name>
<dbReference type="OrthoDB" id="9787617at2"/>
<protein>
    <submittedName>
        <fullName evidence="3">Glycosyltransferase involved in cell wall bisynthesis</fullName>
    </submittedName>
</protein>
<feature type="domain" description="Glycosyltransferase subfamily 4-like N-terminal" evidence="2">
    <location>
        <begin position="14"/>
        <end position="174"/>
    </location>
</feature>
<reference evidence="4" key="1">
    <citation type="submission" date="2016-10" db="EMBL/GenBank/DDBJ databases">
        <authorList>
            <person name="Varghese N."/>
            <person name="Submissions S."/>
        </authorList>
    </citation>
    <scope>NUCLEOTIDE SEQUENCE [LARGE SCALE GENOMIC DNA]</scope>
    <source>
        <strain evidence="4">B48,IBRC-M 10115,DSM 25386,CECT 8001</strain>
    </source>
</reference>
<dbReference type="STRING" id="930146.SAMN05192533_104260"/>
<gene>
    <name evidence="3" type="ORF">SAMN05192533_104260</name>
</gene>
<dbReference type="Pfam" id="PF00534">
    <property type="entry name" value="Glycos_transf_1"/>
    <property type="match status" value="1"/>
</dbReference>
<evidence type="ECO:0000259" key="2">
    <source>
        <dbReference type="Pfam" id="PF13439"/>
    </source>
</evidence>
<evidence type="ECO:0000259" key="1">
    <source>
        <dbReference type="Pfam" id="PF00534"/>
    </source>
</evidence>
<accession>A0A1H8A912</accession>
<dbReference type="SUPFAM" id="SSF53756">
    <property type="entry name" value="UDP-Glycosyltransferase/glycogen phosphorylase"/>
    <property type="match status" value="1"/>
</dbReference>
<feature type="domain" description="Glycosyl transferase family 1" evidence="1">
    <location>
        <begin position="189"/>
        <end position="333"/>
    </location>
</feature>
<sequence>MDKIDLVISSLRGGGAERVCTTVANELVSRGFNVRLTVLNLENSIYDSHLDNKVELVNLNKPNARKSALSLLQFLIKNKPSKILVFNHELAVILVFFRTFFKFKFEIIARNINVLSVKRSNEQSVWHKYFVHIIIKRLYNNVDKVIAQSNGMKEDLVQYYNFKPEKINVINNPVSNKLENYGDSCSVVKKNDEILFVGRLSKQKGIQNLLEALKICLKEVPELKLRIVGEGPLEKEISSLIKKMGIEKSVIMEGFCNDIAPHYANAKVTVLSSLYEGFPNVLVESISVGTPVVSFDCPSGPSEIIRHDINGYLVEYLNIQDLANKIMLALRKEWDIEIIKNSSTPFKKESIVDKYLAVLEGSDVFSK</sequence>
<dbReference type="InterPro" id="IPR001296">
    <property type="entry name" value="Glyco_trans_1"/>
</dbReference>
<keyword evidence="3" id="KW-0808">Transferase</keyword>
<organism evidence="3 4">
    <name type="scientific">Mesobacillus persicus</name>
    <dbReference type="NCBI Taxonomy" id="930146"/>
    <lineage>
        <taxon>Bacteria</taxon>
        <taxon>Bacillati</taxon>
        <taxon>Bacillota</taxon>
        <taxon>Bacilli</taxon>
        <taxon>Bacillales</taxon>
        <taxon>Bacillaceae</taxon>
        <taxon>Mesobacillus</taxon>
    </lineage>
</organism>
<dbReference type="InterPro" id="IPR028098">
    <property type="entry name" value="Glyco_trans_4-like_N"/>
</dbReference>
<dbReference type="GO" id="GO:0016757">
    <property type="term" value="F:glycosyltransferase activity"/>
    <property type="evidence" value="ECO:0007669"/>
    <property type="project" value="InterPro"/>
</dbReference>
<dbReference type="EMBL" id="FOBW01000004">
    <property type="protein sequence ID" value="SEM66027.1"/>
    <property type="molecule type" value="Genomic_DNA"/>
</dbReference>
<proteinExistence type="predicted"/>